<keyword evidence="3 5" id="KW-0378">Hydrolase</keyword>
<dbReference type="GO" id="GO:0004252">
    <property type="term" value="F:serine-type endopeptidase activity"/>
    <property type="evidence" value="ECO:0007669"/>
    <property type="project" value="UniProtKB-UniRule"/>
</dbReference>
<dbReference type="PANTHER" id="PTHR43806:SF11">
    <property type="entry name" value="CEREVISIN-RELATED"/>
    <property type="match status" value="1"/>
</dbReference>
<evidence type="ECO:0000256" key="3">
    <source>
        <dbReference type="ARBA" id="ARBA00022801"/>
    </source>
</evidence>
<evidence type="ECO:0000256" key="2">
    <source>
        <dbReference type="ARBA" id="ARBA00022670"/>
    </source>
</evidence>
<dbReference type="HOGENOM" id="CLU_589144_0_0_11"/>
<dbReference type="KEGG" id="svt:SVTN_01630"/>
<feature type="domain" description="Peptidase S8/S53" evidence="7">
    <location>
        <begin position="142"/>
        <end position="422"/>
    </location>
</feature>
<evidence type="ECO:0000256" key="4">
    <source>
        <dbReference type="ARBA" id="ARBA00022825"/>
    </source>
</evidence>
<evidence type="ECO:0000259" key="7">
    <source>
        <dbReference type="Pfam" id="PF00082"/>
    </source>
</evidence>
<dbReference type="Gene3D" id="3.30.70.80">
    <property type="entry name" value="Peptidase S8 propeptide/proteinase inhibitor I9"/>
    <property type="match status" value="1"/>
</dbReference>
<evidence type="ECO:0000256" key="1">
    <source>
        <dbReference type="ARBA" id="ARBA00011073"/>
    </source>
</evidence>
<protein>
    <recommendedName>
        <fullName evidence="11">Serine protease</fullName>
    </recommendedName>
</protein>
<dbReference type="EMBL" id="CP010407">
    <property type="protein sequence ID" value="AJF69452.1"/>
    <property type="molecule type" value="Genomic_DNA"/>
</dbReference>
<comment type="similarity">
    <text evidence="1 5 6">Belongs to the peptidase S8 family.</text>
</comment>
<evidence type="ECO:0008006" key="11">
    <source>
        <dbReference type="Google" id="ProtNLM"/>
    </source>
</evidence>
<gene>
    <name evidence="9" type="ORF">SVTN_01630</name>
</gene>
<dbReference type="PROSITE" id="PS00136">
    <property type="entry name" value="SUBTILASE_ASP"/>
    <property type="match status" value="1"/>
</dbReference>
<evidence type="ECO:0000256" key="6">
    <source>
        <dbReference type="RuleBase" id="RU003355"/>
    </source>
</evidence>
<dbReference type="GO" id="GO:0005615">
    <property type="term" value="C:extracellular space"/>
    <property type="evidence" value="ECO:0007669"/>
    <property type="project" value="TreeGrafter"/>
</dbReference>
<feature type="domain" description="Inhibitor I9" evidence="8">
    <location>
        <begin position="53"/>
        <end position="96"/>
    </location>
</feature>
<dbReference type="InterPro" id="IPR023828">
    <property type="entry name" value="Peptidase_S8_Ser-AS"/>
</dbReference>
<reference evidence="9 10" key="1">
    <citation type="submission" date="2014-12" db="EMBL/GenBank/DDBJ databases">
        <title>Complete genome sequence of Streptomyces vietnamensis strain GIMV4.0001, a genetic manipulable producer of the benzoisochromanequinone antibiotic granaticin.</title>
        <authorList>
            <person name="Deng M.R."/>
            <person name="Guo J."/>
            <person name="Ma L.Y."/>
            <person name="Feng G.D."/>
            <person name="Mo C.Y."/>
            <person name="Zhu H.H."/>
        </authorList>
    </citation>
    <scope>NUCLEOTIDE SEQUENCE [LARGE SCALE GENOMIC DNA]</scope>
    <source>
        <strain evidence="10">GIMV4.0001</strain>
    </source>
</reference>
<dbReference type="MEROPS" id="S08.105"/>
<evidence type="ECO:0000313" key="10">
    <source>
        <dbReference type="Proteomes" id="UP000031774"/>
    </source>
</evidence>
<dbReference type="InterPro" id="IPR036852">
    <property type="entry name" value="Peptidase_S8/S53_dom_sf"/>
</dbReference>
<dbReference type="GO" id="GO:0006508">
    <property type="term" value="P:proteolysis"/>
    <property type="evidence" value="ECO:0007669"/>
    <property type="project" value="UniProtKB-KW"/>
</dbReference>
<dbReference type="InterPro" id="IPR000209">
    <property type="entry name" value="Peptidase_S8/S53_dom"/>
</dbReference>
<feature type="active site" description="Charge relay system" evidence="5">
    <location>
        <position position="149"/>
    </location>
</feature>
<dbReference type="PRINTS" id="PR00723">
    <property type="entry name" value="SUBTILISIN"/>
</dbReference>
<dbReference type="InterPro" id="IPR050131">
    <property type="entry name" value="Peptidase_S8_subtilisin-like"/>
</dbReference>
<dbReference type="PROSITE" id="PS00138">
    <property type="entry name" value="SUBTILASE_SER"/>
    <property type="match status" value="1"/>
</dbReference>
<dbReference type="InterPro" id="IPR037045">
    <property type="entry name" value="S8pro/Inhibitor_I9_sf"/>
</dbReference>
<dbReference type="SUPFAM" id="SSF52743">
    <property type="entry name" value="Subtilisin-like"/>
    <property type="match status" value="1"/>
</dbReference>
<dbReference type="PANTHER" id="PTHR43806">
    <property type="entry name" value="PEPTIDASE S8"/>
    <property type="match status" value="1"/>
</dbReference>
<dbReference type="InterPro" id="IPR023827">
    <property type="entry name" value="Peptidase_S8_Asp-AS"/>
</dbReference>
<dbReference type="STRING" id="362257.SVTN_01630"/>
<evidence type="ECO:0000256" key="5">
    <source>
        <dbReference type="PROSITE-ProRule" id="PRU01240"/>
    </source>
</evidence>
<feature type="active site" description="Charge relay system" evidence="5">
    <location>
        <position position="395"/>
    </location>
</feature>
<dbReference type="AlphaFoldDB" id="A0A0B5IFZ4"/>
<proteinExistence type="inferred from homology"/>
<dbReference type="InterPro" id="IPR015500">
    <property type="entry name" value="Peptidase_S8_subtilisin-rel"/>
</dbReference>
<dbReference type="Gene3D" id="3.40.50.200">
    <property type="entry name" value="Peptidase S8/S53 domain"/>
    <property type="match status" value="1"/>
</dbReference>
<dbReference type="Pfam" id="PF00082">
    <property type="entry name" value="Peptidase_S8"/>
    <property type="match status" value="1"/>
</dbReference>
<evidence type="ECO:0000259" key="8">
    <source>
        <dbReference type="Pfam" id="PF05922"/>
    </source>
</evidence>
<accession>A0A0B5IFZ4</accession>
<dbReference type="SUPFAM" id="SSF54897">
    <property type="entry name" value="Protease propeptides/inhibitors"/>
    <property type="match status" value="1"/>
</dbReference>
<dbReference type="Proteomes" id="UP000031774">
    <property type="component" value="Chromosome"/>
</dbReference>
<keyword evidence="10" id="KW-1185">Reference proteome</keyword>
<organism evidence="9 10">
    <name type="scientific">Streptomyces vietnamensis</name>
    <dbReference type="NCBI Taxonomy" id="362257"/>
    <lineage>
        <taxon>Bacteria</taxon>
        <taxon>Bacillati</taxon>
        <taxon>Actinomycetota</taxon>
        <taxon>Actinomycetes</taxon>
        <taxon>Kitasatosporales</taxon>
        <taxon>Streptomycetaceae</taxon>
        <taxon>Streptomyces</taxon>
    </lineage>
</organism>
<name>A0A0B5IFZ4_9ACTN</name>
<keyword evidence="4 5" id="KW-0720">Serine protease</keyword>
<sequence length="464" mass="47642">MLALCALAAAPPPSAAGKEPGNPARRAYVVVLADDAGDPAAAAARLNRRYGAGAAATAVYRHALRGYAARLTRDEAARLRTDPAVRTVSPTRTYRTAPPAHRRAVDCRVATGPGQCLPEWADRIDAERSSARSGDGRGVVTGVNVAILDSGIEGGHPDLDVRGGADCLSGSPVVPGASMVVGDPHGTEAAGVVAAKDNGTGIVGVAPGAPLWAVKVFPDDASGTSDDTVLLCGLDWIVSTRTDQDPGNDIHVVNMSLTTTEDGRADTDDGACGAVDGDTVHMAVCAAARAGITLVAAAGNDNVDLARHAPAAYQEVLTATAMTDFDGRPGARANPDCYGADYGFFGEQDDQATLEFSNFVRKREDRLHTVSAPGVCVLTTSSEAAGSYAAVDGTSFAAPAAAGTAVLCLAYGPCDAATPLENVRILTDDARRYQRAHPAYGFEGDDRSPFPGRGYGPLIHAGSY</sequence>
<keyword evidence="2 5" id="KW-0645">Protease</keyword>
<dbReference type="Pfam" id="PF05922">
    <property type="entry name" value="Inhibitor_I9"/>
    <property type="match status" value="1"/>
</dbReference>
<dbReference type="PROSITE" id="PS51892">
    <property type="entry name" value="SUBTILASE"/>
    <property type="match status" value="1"/>
</dbReference>
<evidence type="ECO:0000313" key="9">
    <source>
        <dbReference type="EMBL" id="AJF69452.1"/>
    </source>
</evidence>
<feature type="active site" description="Charge relay system" evidence="5">
    <location>
        <position position="185"/>
    </location>
</feature>
<dbReference type="InterPro" id="IPR010259">
    <property type="entry name" value="S8pro/Inhibitor_I9"/>
</dbReference>